<name>X0TYJ3_9ZZZZ</name>
<accession>X0TYJ3</accession>
<protein>
    <submittedName>
        <fullName evidence="1">Uncharacterized protein</fullName>
    </submittedName>
</protein>
<proteinExistence type="predicted"/>
<gene>
    <name evidence="1" type="ORF">S01H1_23580</name>
</gene>
<sequence>MYEVLCKMINPFIDFPIPVISIFYERPYWKGNKEGKTPYLQLKFYGKSQGFPFAIKQSEIKEILFYSKKIGNIAIRKLVNALLKSDNELLLHNFKMVFKGSELTVDILIRTVNW</sequence>
<comment type="caution">
    <text evidence="1">The sequence shown here is derived from an EMBL/GenBank/DDBJ whole genome shotgun (WGS) entry which is preliminary data.</text>
</comment>
<reference evidence="1" key="1">
    <citation type="journal article" date="2014" name="Front. Microbiol.">
        <title>High frequency of phylogenetically diverse reductive dehalogenase-homologous genes in deep subseafloor sedimentary metagenomes.</title>
        <authorList>
            <person name="Kawai M."/>
            <person name="Futagami T."/>
            <person name="Toyoda A."/>
            <person name="Takaki Y."/>
            <person name="Nishi S."/>
            <person name="Hori S."/>
            <person name="Arai W."/>
            <person name="Tsubouchi T."/>
            <person name="Morono Y."/>
            <person name="Uchiyama I."/>
            <person name="Ito T."/>
            <person name="Fujiyama A."/>
            <person name="Inagaki F."/>
            <person name="Takami H."/>
        </authorList>
    </citation>
    <scope>NUCLEOTIDE SEQUENCE</scope>
    <source>
        <strain evidence="1">Expedition CK06-06</strain>
    </source>
</reference>
<dbReference type="AlphaFoldDB" id="X0TYJ3"/>
<evidence type="ECO:0000313" key="1">
    <source>
        <dbReference type="EMBL" id="GAF98643.1"/>
    </source>
</evidence>
<organism evidence="1">
    <name type="scientific">marine sediment metagenome</name>
    <dbReference type="NCBI Taxonomy" id="412755"/>
    <lineage>
        <taxon>unclassified sequences</taxon>
        <taxon>metagenomes</taxon>
        <taxon>ecological metagenomes</taxon>
    </lineage>
</organism>
<dbReference type="EMBL" id="BARS01013666">
    <property type="protein sequence ID" value="GAF98643.1"/>
    <property type="molecule type" value="Genomic_DNA"/>
</dbReference>
<feature type="non-terminal residue" evidence="1">
    <location>
        <position position="114"/>
    </location>
</feature>